<evidence type="ECO:0000313" key="2">
    <source>
        <dbReference type="Proteomes" id="UP000092154"/>
    </source>
</evidence>
<protein>
    <submittedName>
        <fullName evidence="1">Uncharacterized protein</fullName>
    </submittedName>
</protein>
<keyword evidence="2" id="KW-1185">Reference proteome</keyword>
<sequence>IPKLKLLQGIVPSICLHWSLMQWSADPTEHMHIDYVKIPGHARNGHDYNEQVCRYVCR</sequence>
<feature type="non-terminal residue" evidence="1">
    <location>
        <position position="1"/>
    </location>
</feature>
<dbReference type="OrthoDB" id="3232986at2759"/>
<proteinExistence type="predicted"/>
<reference evidence="1 2" key="1">
    <citation type="submission" date="2016-06" db="EMBL/GenBank/DDBJ databases">
        <title>Comparative genomics of the ectomycorrhizal sister species Rhizopogon vinicolor and Rhizopogon vesiculosus (Basidiomycota: Boletales) reveals a divergence of the mating type B locus.</title>
        <authorList>
            <consortium name="DOE Joint Genome Institute"/>
            <person name="Mujic A.B."/>
            <person name="Kuo A."/>
            <person name="Tritt A."/>
            <person name="Lipzen A."/>
            <person name="Chen C."/>
            <person name="Johnson J."/>
            <person name="Sharma A."/>
            <person name="Barry K."/>
            <person name="Grigoriev I.V."/>
            <person name="Spatafora J.W."/>
        </authorList>
    </citation>
    <scope>NUCLEOTIDE SEQUENCE [LARGE SCALE GENOMIC DNA]</scope>
    <source>
        <strain evidence="1 2">AM-OR11-026</strain>
    </source>
</reference>
<feature type="non-terminal residue" evidence="1">
    <location>
        <position position="58"/>
    </location>
</feature>
<dbReference type="EMBL" id="KV450089">
    <property type="protein sequence ID" value="OAX30677.1"/>
    <property type="molecule type" value="Genomic_DNA"/>
</dbReference>
<organism evidence="1 2">
    <name type="scientific">Rhizopogon vinicolor AM-OR11-026</name>
    <dbReference type="NCBI Taxonomy" id="1314800"/>
    <lineage>
        <taxon>Eukaryota</taxon>
        <taxon>Fungi</taxon>
        <taxon>Dikarya</taxon>
        <taxon>Basidiomycota</taxon>
        <taxon>Agaricomycotina</taxon>
        <taxon>Agaricomycetes</taxon>
        <taxon>Agaricomycetidae</taxon>
        <taxon>Boletales</taxon>
        <taxon>Suillineae</taxon>
        <taxon>Rhizopogonaceae</taxon>
        <taxon>Rhizopogon</taxon>
    </lineage>
</organism>
<dbReference type="Proteomes" id="UP000092154">
    <property type="component" value="Unassembled WGS sequence"/>
</dbReference>
<name>A0A1B7MDJ9_9AGAM</name>
<evidence type="ECO:0000313" key="1">
    <source>
        <dbReference type="EMBL" id="OAX30677.1"/>
    </source>
</evidence>
<dbReference type="AlphaFoldDB" id="A0A1B7MDJ9"/>
<gene>
    <name evidence="1" type="ORF">K503DRAFT_661512</name>
</gene>
<accession>A0A1B7MDJ9</accession>
<dbReference type="InParanoid" id="A0A1B7MDJ9"/>